<dbReference type="Proteomes" id="UP000663869">
    <property type="component" value="Unassembled WGS sequence"/>
</dbReference>
<dbReference type="AlphaFoldDB" id="A0A817ZC33"/>
<sequence>MYRYLRSSFSILIRPSYVQSQILYECNFDNATLNEKCFTTDVLLISNFAFLIDQPLDHPASDVTSTLKPMNNGQVCYCPTENDENSECAPGQYDAFQFCDNTTNSFQLKAELNNINVTSEQYLIYYYYISNISQKRIPIIKEVDGTNETIDFVTSSHFNGWTKHEILFNATESGYKIYFDLQKTSSEISLFHIALDEISIRQVNADM</sequence>
<evidence type="ECO:0000313" key="2">
    <source>
        <dbReference type="Proteomes" id="UP000663869"/>
    </source>
</evidence>
<organism evidence="1 2">
    <name type="scientific">Rotaria socialis</name>
    <dbReference type="NCBI Taxonomy" id="392032"/>
    <lineage>
        <taxon>Eukaryota</taxon>
        <taxon>Metazoa</taxon>
        <taxon>Spiralia</taxon>
        <taxon>Gnathifera</taxon>
        <taxon>Rotifera</taxon>
        <taxon>Eurotatoria</taxon>
        <taxon>Bdelloidea</taxon>
        <taxon>Philodinida</taxon>
        <taxon>Philodinidae</taxon>
        <taxon>Rotaria</taxon>
    </lineage>
</organism>
<name>A0A817ZC33_9BILA</name>
<dbReference type="Gene3D" id="2.60.120.200">
    <property type="match status" value="1"/>
</dbReference>
<comment type="caution">
    <text evidence="1">The sequence shown here is derived from an EMBL/GenBank/DDBJ whole genome shotgun (WGS) entry which is preliminary data.</text>
</comment>
<dbReference type="EMBL" id="CAJNYU010000779">
    <property type="protein sequence ID" value="CAF3389932.1"/>
    <property type="molecule type" value="Genomic_DNA"/>
</dbReference>
<reference evidence="1" key="1">
    <citation type="submission" date="2021-02" db="EMBL/GenBank/DDBJ databases">
        <authorList>
            <person name="Nowell W R."/>
        </authorList>
    </citation>
    <scope>NUCLEOTIDE SEQUENCE</scope>
</reference>
<gene>
    <name evidence="1" type="ORF">FME351_LOCUS8056</name>
</gene>
<protein>
    <recommendedName>
        <fullName evidence="3">MAM domain-containing protein</fullName>
    </recommendedName>
</protein>
<proteinExistence type="predicted"/>
<evidence type="ECO:0000313" key="1">
    <source>
        <dbReference type="EMBL" id="CAF3389932.1"/>
    </source>
</evidence>
<evidence type="ECO:0008006" key="3">
    <source>
        <dbReference type="Google" id="ProtNLM"/>
    </source>
</evidence>
<accession>A0A817ZC33</accession>